<evidence type="ECO:0000313" key="2">
    <source>
        <dbReference type="Proteomes" id="UP000694540"/>
    </source>
</evidence>
<dbReference type="AlphaFoldDB" id="A0A8C3WWN8"/>
<reference evidence="1" key="1">
    <citation type="submission" date="2025-08" db="UniProtKB">
        <authorList>
            <consortium name="Ensembl"/>
        </authorList>
    </citation>
    <scope>IDENTIFICATION</scope>
</reference>
<dbReference type="PANTHER" id="PTHR47730">
    <property type="entry name" value="SMALL INTEGRAL MEMBRANE PROTEIN 29"/>
    <property type="match status" value="1"/>
</dbReference>
<proteinExistence type="predicted"/>
<dbReference type="InterPro" id="IPR043239">
    <property type="entry name" value="SMIM29"/>
</dbReference>
<accession>A0A8C3WWN8</accession>
<protein>
    <submittedName>
        <fullName evidence="1">Uncharacterized protein</fullName>
    </submittedName>
</protein>
<dbReference type="PANTHER" id="PTHR47730:SF1">
    <property type="entry name" value="SMALL INTEGRAL MEMBRANE PROTEIN 29"/>
    <property type="match status" value="1"/>
</dbReference>
<keyword evidence="2" id="KW-1185">Reference proteome</keyword>
<dbReference type="Ensembl" id="ENSCWAT00000020294.1">
    <property type="protein sequence ID" value="ENSCWAP00000018704.1"/>
    <property type="gene ID" value="ENSCWAG00000014367.1"/>
</dbReference>
<sequence>KSNTTVPCPPVAEVMYVWRKKRGADSLHHHLDPTCGCSPAVEPHAAELELLSDLGDPKVVHGRQSDGQLKRMPLLILKT</sequence>
<name>A0A8C3WWN8_9CETA</name>
<evidence type="ECO:0000313" key="1">
    <source>
        <dbReference type="Ensembl" id="ENSCWAP00000018704.1"/>
    </source>
</evidence>
<reference evidence="1" key="2">
    <citation type="submission" date="2025-09" db="UniProtKB">
        <authorList>
            <consortium name="Ensembl"/>
        </authorList>
    </citation>
    <scope>IDENTIFICATION</scope>
</reference>
<dbReference type="GeneTree" id="ENSGT01000000221992"/>
<dbReference type="Proteomes" id="UP000694540">
    <property type="component" value="Unplaced"/>
</dbReference>
<organism evidence="1 2">
    <name type="scientific">Catagonus wagneri</name>
    <name type="common">Chacoan peccary</name>
    <dbReference type="NCBI Taxonomy" id="51154"/>
    <lineage>
        <taxon>Eukaryota</taxon>
        <taxon>Metazoa</taxon>
        <taxon>Chordata</taxon>
        <taxon>Craniata</taxon>
        <taxon>Vertebrata</taxon>
        <taxon>Euteleostomi</taxon>
        <taxon>Mammalia</taxon>
        <taxon>Eutheria</taxon>
        <taxon>Laurasiatheria</taxon>
        <taxon>Artiodactyla</taxon>
        <taxon>Suina</taxon>
        <taxon>Tayassuidae</taxon>
        <taxon>Catagonus</taxon>
    </lineage>
</organism>